<dbReference type="AlphaFoldDB" id="A0A6V7VRT7"/>
<keyword evidence="1" id="KW-0053">Apoptosis</keyword>
<evidence type="ECO:0000313" key="5">
    <source>
        <dbReference type="Proteomes" id="UP000580250"/>
    </source>
</evidence>
<gene>
    <name evidence="4" type="ORF">MENT_LOCUS28761</name>
</gene>
<dbReference type="Proteomes" id="UP000580250">
    <property type="component" value="Unassembled WGS sequence"/>
</dbReference>
<accession>A0A6V7VRT7</accession>
<dbReference type="Pfam" id="PF22094">
    <property type="entry name" value="WHD_CED4"/>
    <property type="match status" value="1"/>
</dbReference>
<feature type="domain" description="CED4 winged-helix" evidence="3">
    <location>
        <begin position="316"/>
        <end position="392"/>
    </location>
</feature>
<dbReference type="GO" id="GO:0005829">
    <property type="term" value="C:cytosol"/>
    <property type="evidence" value="ECO:0007669"/>
    <property type="project" value="UniProtKB-ARBA"/>
</dbReference>
<reference evidence="4 5" key="1">
    <citation type="submission" date="2020-08" db="EMBL/GenBank/DDBJ databases">
        <authorList>
            <person name="Koutsovoulos G."/>
            <person name="Danchin GJ E."/>
        </authorList>
    </citation>
    <scope>NUCLEOTIDE SEQUENCE [LARGE SCALE GENOMIC DNA]</scope>
</reference>
<dbReference type="OrthoDB" id="1357022at2759"/>
<protein>
    <submittedName>
        <fullName evidence="4">Uncharacterized protein</fullName>
    </submittedName>
</protein>
<dbReference type="PANTHER" id="PTHR22845">
    <property type="entry name" value="APOPTOTIC PROTEASE-ACTIVATING FACTOR 1"/>
    <property type="match status" value="1"/>
</dbReference>
<evidence type="ECO:0000259" key="3">
    <source>
        <dbReference type="Pfam" id="PF22094"/>
    </source>
</evidence>
<organism evidence="4 5">
    <name type="scientific">Meloidogyne enterolobii</name>
    <name type="common">Root-knot nematode worm</name>
    <name type="synonym">Meloidogyne mayaguensis</name>
    <dbReference type="NCBI Taxonomy" id="390850"/>
    <lineage>
        <taxon>Eukaryota</taxon>
        <taxon>Metazoa</taxon>
        <taxon>Ecdysozoa</taxon>
        <taxon>Nematoda</taxon>
        <taxon>Chromadorea</taxon>
        <taxon>Rhabditida</taxon>
        <taxon>Tylenchina</taxon>
        <taxon>Tylenchomorpha</taxon>
        <taxon>Tylenchoidea</taxon>
        <taxon>Meloidogynidae</taxon>
        <taxon>Meloidogyninae</taxon>
        <taxon>Meloidogyne</taxon>
    </lineage>
</organism>
<dbReference type="InterPro" id="IPR027417">
    <property type="entry name" value="P-loop_NTPase"/>
</dbReference>
<feature type="domain" description="NB-ARC" evidence="2">
    <location>
        <begin position="38"/>
        <end position="230"/>
    </location>
</feature>
<dbReference type="PANTHER" id="PTHR22845:SF5">
    <property type="entry name" value="APOPTOTIC PROTEASE-ACTIVATING FACTOR 1"/>
    <property type="match status" value="1"/>
</dbReference>
<dbReference type="InterPro" id="IPR036388">
    <property type="entry name" value="WH-like_DNA-bd_sf"/>
</dbReference>
<dbReference type="Gene3D" id="1.10.10.10">
    <property type="entry name" value="Winged helix-like DNA-binding domain superfamily/Winged helix DNA-binding domain"/>
    <property type="match status" value="1"/>
</dbReference>
<dbReference type="SUPFAM" id="SSF52540">
    <property type="entry name" value="P-loop containing nucleoside triphosphate hydrolases"/>
    <property type="match status" value="1"/>
</dbReference>
<dbReference type="InterPro" id="IPR002182">
    <property type="entry name" value="NB-ARC"/>
</dbReference>
<name>A0A6V7VRT7_MELEN</name>
<dbReference type="EMBL" id="CAJEWN010000286">
    <property type="protein sequence ID" value="CAD2176921.1"/>
    <property type="molecule type" value="Genomic_DNA"/>
</dbReference>
<dbReference type="GO" id="GO:0043531">
    <property type="term" value="F:ADP binding"/>
    <property type="evidence" value="ECO:0007669"/>
    <property type="project" value="InterPro"/>
</dbReference>
<dbReference type="Gene3D" id="3.40.50.300">
    <property type="entry name" value="P-loop containing nucleotide triphosphate hydrolases"/>
    <property type="match status" value="1"/>
</dbReference>
<dbReference type="Pfam" id="PF00931">
    <property type="entry name" value="NB-ARC"/>
    <property type="match status" value="1"/>
</dbReference>
<comment type="caution">
    <text evidence="4">The sequence shown here is derived from an EMBL/GenBank/DDBJ whole genome shotgun (WGS) entry which is preliminary data.</text>
</comment>
<sequence length="502" mass="57909">MDLISSEQRHLLSIGRVPLLRNRSVLRHKLLDKLGERIEKFCDNSDSNWFLIFGMPGCGKTHLLNSLLWEKPEVSLALFDRVIWLTDRRMDEEGPLNLATDCLLISSLDSTQNFTEKREEIIPKDEVDMIQVETEGLFLGSAQSLSIGNKLKTTLENIPKKFLLILDGVLKPETVRFFDEYKPNNCKILATSTSNDLFTSVDYLDILKLEGDELEINELGQLLRKFGFEEHFNNEDLTEIIEKTGGNFALIEKLVTLARGNKDHLQMLLSEFSTSRRSLNEFTCNTPYPFNNLEGSIRQCLKMLSESLCRSFDYCSVLEPSAWTPLEVISLIWPLDICGNETESHLKSLISHQLQTIVCNSILDDLPKNKNYSFTNYFRLQPIIHNFLLHSRTNSYKTFIKSSQILISKLKQKQKENNSDKKDENSDFYYFCFAQYLERNEQRLIKVGNLIGGKEKSCLPNKMLKGTLNKTNFGDGRINNNKINIFANNSFTRLFQSFWNKN</sequence>
<evidence type="ECO:0000313" key="4">
    <source>
        <dbReference type="EMBL" id="CAD2176921.1"/>
    </source>
</evidence>
<evidence type="ECO:0000256" key="1">
    <source>
        <dbReference type="ARBA" id="ARBA00022703"/>
    </source>
</evidence>
<proteinExistence type="predicted"/>
<dbReference type="GO" id="GO:0006915">
    <property type="term" value="P:apoptotic process"/>
    <property type="evidence" value="ECO:0007669"/>
    <property type="project" value="UniProtKB-KW"/>
</dbReference>
<evidence type="ECO:0000259" key="2">
    <source>
        <dbReference type="Pfam" id="PF00931"/>
    </source>
</evidence>
<dbReference type="InterPro" id="IPR054317">
    <property type="entry name" value="WHD_CED4"/>
</dbReference>